<dbReference type="GO" id="GO:0008995">
    <property type="term" value="F:ribonuclease E activity"/>
    <property type="evidence" value="ECO:0007669"/>
    <property type="project" value="UniProtKB-EC"/>
</dbReference>
<dbReference type="Gene3D" id="3.40.1260.20">
    <property type="entry name" value="Ribonuclease E, catalytic domain"/>
    <property type="match status" value="1"/>
</dbReference>
<feature type="region of interest" description="Required for zinc-mediated homotetramerization and catalytic activity" evidence="15">
    <location>
        <begin position="402"/>
        <end position="405"/>
    </location>
</feature>
<keyword evidence="15" id="KW-0820">tRNA-binding</keyword>
<feature type="binding site" evidence="15">
    <location>
        <position position="402"/>
    </location>
    <ligand>
        <name>Zn(2+)</name>
        <dbReference type="ChEBI" id="CHEBI:29105"/>
        <note>ligand shared between dimeric partners</note>
    </ligand>
</feature>
<comment type="cofactor">
    <cofactor evidence="15">
        <name>Mg(2+)</name>
        <dbReference type="ChEBI" id="CHEBI:18420"/>
    </cofactor>
    <text evidence="15">Binds 1 Mg(2+) ion per subunit.</text>
</comment>
<gene>
    <name evidence="15" type="primary">rne</name>
    <name evidence="18" type="ORF">E4O92_11080</name>
</gene>
<dbReference type="CDD" id="cd04453">
    <property type="entry name" value="S1_RNase_E"/>
    <property type="match status" value="1"/>
</dbReference>
<dbReference type="NCBIfam" id="TIGR00757">
    <property type="entry name" value="RNaseEG"/>
    <property type="match status" value="1"/>
</dbReference>
<dbReference type="Proteomes" id="UP000297258">
    <property type="component" value="Unassembled WGS sequence"/>
</dbReference>
<comment type="subcellular location">
    <subcellularLocation>
        <location evidence="15">Cytoplasm</location>
    </subcellularLocation>
    <subcellularLocation>
        <location evidence="15">Cell inner membrane</location>
        <topology evidence="15">Peripheral membrane protein</topology>
        <orientation evidence="15">Cytoplasmic side</orientation>
    </subcellularLocation>
</comment>
<dbReference type="InterPro" id="IPR004659">
    <property type="entry name" value="RNase_E/G"/>
</dbReference>
<keyword evidence="5 15" id="KW-0698">rRNA processing</keyword>
<accession>A0A4Y9T356</accession>
<evidence type="ECO:0000313" key="18">
    <source>
        <dbReference type="EMBL" id="TFW32050.1"/>
    </source>
</evidence>
<evidence type="ECO:0000256" key="7">
    <source>
        <dbReference type="ARBA" id="ARBA00022722"/>
    </source>
</evidence>
<keyword evidence="6 15" id="KW-0819">tRNA processing</keyword>
<dbReference type="GO" id="GO:0000049">
    <property type="term" value="F:tRNA binding"/>
    <property type="evidence" value="ECO:0007669"/>
    <property type="project" value="UniProtKB-KW"/>
</dbReference>
<comment type="cofactor">
    <cofactor evidence="15">
        <name>Zn(2+)</name>
        <dbReference type="ChEBI" id="CHEBI:29105"/>
    </cofactor>
    <text evidence="15">Binds 2 Zn(2+) ions per homotetramer.</text>
</comment>
<evidence type="ECO:0000256" key="8">
    <source>
        <dbReference type="ARBA" id="ARBA00022723"/>
    </source>
</evidence>
<evidence type="ECO:0000256" key="1">
    <source>
        <dbReference type="ARBA" id="ARBA00005663"/>
    </source>
</evidence>
<dbReference type="Pfam" id="PF20833">
    <property type="entry name" value="RNase_E_G_Thio"/>
    <property type="match status" value="1"/>
</dbReference>
<evidence type="ECO:0000256" key="2">
    <source>
        <dbReference type="ARBA" id="ARBA00022475"/>
    </source>
</evidence>
<evidence type="ECO:0000256" key="11">
    <source>
        <dbReference type="ARBA" id="ARBA00022801"/>
    </source>
</evidence>
<evidence type="ECO:0000256" key="3">
    <source>
        <dbReference type="ARBA" id="ARBA00022490"/>
    </source>
</evidence>
<feature type="region of interest" description="Disordered" evidence="16">
    <location>
        <begin position="744"/>
        <end position="797"/>
    </location>
</feature>
<evidence type="ECO:0000256" key="14">
    <source>
        <dbReference type="ARBA" id="ARBA00023136"/>
    </source>
</evidence>
<feature type="compositionally biased region" description="Basic and acidic residues" evidence="16">
    <location>
        <begin position="636"/>
        <end position="647"/>
    </location>
</feature>
<dbReference type="GO" id="GO:0008033">
    <property type="term" value="P:tRNA processing"/>
    <property type="evidence" value="ECO:0007669"/>
    <property type="project" value="UniProtKB-UniRule"/>
</dbReference>
<feature type="compositionally biased region" description="Basic residues" evidence="16">
    <location>
        <begin position="765"/>
        <end position="776"/>
    </location>
</feature>
<comment type="caution">
    <text evidence="18">The sequence shown here is derived from an EMBL/GenBank/DDBJ whole genome shotgun (WGS) entry which is preliminary data.</text>
</comment>
<comment type="similarity">
    <text evidence="15">Belongs to the RNase E/G family. RNase E subfamily.</text>
</comment>
<keyword evidence="3 15" id="KW-0963">Cytoplasm</keyword>
<feature type="compositionally biased region" description="Low complexity" evidence="16">
    <location>
        <begin position="990"/>
        <end position="1002"/>
    </location>
</feature>
<feature type="compositionally biased region" description="Basic and acidic residues" evidence="16">
    <location>
        <begin position="672"/>
        <end position="701"/>
    </location>
</feature>
<evidence type="ECO:0000256" key="13">
    <source>
        <dbReference type="ARBA" id="ARBA00022884"/>
    </source>
</evidence>
<dbReference type="Gene3D" id="2.40.50.140">
    <property type="entry name" value="Nucleic acid-binding proteins"/>
    <property type="match status" value="1"/>
</dbReference>
<evidence type="ECO:0000313" key="19">
    <source>
        <dbReference type="Proteomes" id="UP000297258"/>
    </source>
</evidence>
<dbReference type="AlphaFoldDB" id="A0A4Y9T356"/>
<dbReference type="Pfam" id="PF00575">
    <property type="entry name" value="S1"/>
    <property type="match status" value="1"/>
</dbReference>
<feature type="domain" description="S1 motif" evidence="17">
    <location>
        <begin position="39"/>
        <end position="124"/>
    </location>
</feature>
<keyword evidence="15" id="KW-0862">Zinc</keyword>
<evidence type="ECO:0000259" key="17">
    <source>
        <dbReference type="PROSITE" id="PS50126"/>
    </source>
</evidence>
<feature type="binding site" evidence="15">
    <location>
        <position position="344"/>
    </location>
    <ligand>
        <name>Mg(2+)</name>
        <dbReference type="ChEBI" id="CHEBI:18420"/>
        <note>catalytic</note>
    </ligand>
</feature>
<proteinExistence type="inferred from homology"/>
<dbReference type="PANTHER" id="PTHR30001:SF1">
    <property type="entry name" value="RIBONUCLEASE E_G-LIKE PROTEIN, CHLOROPLASTIC"/>
    <property type="match status" value="1"/>
</dbReference>
<dbReference type="OrthoDB" id="9804278at2"/>
<reference evidence="18 19" key="1">
    <citation type="submission" date="2019-03" db="EMBL/GenBank/DDBJ databases">
        <title>Draft genome of Massilia hortus sp. nov., a novel bacterial species of the Oxalobacteraceae family.</title>
        <authorList>
            <person name="Peta V."/>
            <person name="Raths R."/>
            <person name="Bucking H."/>
        </authorList>
    </citation>
    <scope>NUCLEOTIDE SEQUENCE [LARGE SCALE GENOMIC DNA]</scope>
    <source>
        <strain evidence="18 19">ONC3</strain>
    </source>
</reference>
<comment type="subunit">
    <text evidence="15">Homotetramer formed by a dimer of dimers.</text>
</comment>
<keyword evidence="9 15" id="KW-0699">rRNA-binding</keyword>
<comment type="function">
    <text evidence="15">Endoribonuclease that plays a central role in RNA processing and decay. Required for the maturation of 5S and 16S rRNAs and the majority of tRNAs. Also involved in the degradation of most mRNAs.</text>
</comment>
<keyword evidence="13 15" id="KW-0694">RNA-binding</keyword>
<protein>
    <recommendedName>
        <fullName evidence="15">Ribonuclease E</fullName>
        <shortName evidence="15">RNase E</shortName>
        <ecNumber evidence="15">3.1.26.12</ecNumber>
    </recommendedName>
</protein>
<feature type="binding site" evidence="15">
    <location>
        <position position="405"/>
    </location>
    <ligand>
        <name>Zn(2+)</name>
        <dbReference type="ChEBI" id="CHEBI:29105"/>
        <note>ligand shared between dimeric partners</note>
    </ligand>
</feature>
<dbReference type="InterPro" id="IPR028878">
    <property type="entry name" value="RNase_E"/>
</dbReference>
<dbReference type="Pfam" id="PF10150">
    <property type="entry name" value="RNase_E_G"/>
    <property type="match status" value="1"/>
</dbReference>
<dbReference type="GO" id="GO:0005737">
    <property type="term" value="C:cytoplasm"/>
    <property type="evidence" value="ECO:0007669"/>
    <property type="project" value="UniProtKB-SubCell"/>
</dbReference>
<evidence type="ECO:0000256" key="15">
    <source>
        <dbReference type="HAMAP-Rule" id="MF_00970"/>
    </source>
</evidence>
<keyword evidence="4 15" id="KW-0997">Cell inner membrane</keyword>
<dbReference type="InterPro" id="IPR003029">
    <property type="entry name" value="S1_domain"/>
</dbReference>
<dbReference type="EC" id="3.1.26.12" evidence="15"/>
<keyword evidence="10 15" id="KW-0255">Endonuclease</keyword>
<keyword evidence="12 15" id="KW-0460">Magnesium</keyword>
<dbReference type="HAMAP" id="MF_00970">
    <property type="entry name" value="RNase_E"/>
    <property type="match status" value="1"/>
</dbReference>
<dbReference type="InterPro" id="IPR012340">
    <property type="entry name" value="NA-bd_OB-fold"/>
</dbReference>
<dbReference type="GO" id="GO:0008270">
    <property type="term" value="F:zinc ion binding"/>
    <property type="evidence" value="ECO:0007669"/>
    <property type="project" value="UniProtKB-UniRule"/>
</dbReference>
<feature type="region of interest" description="Disordered" evidence="16">
    <location>
        <begin position="582"/>
        <end position="709"/>
    </location>
</feature>
<dbReference type="PROSITE" id="PS50126">
    <property type="entry name" value="S1"/>
    <property type="match status" value="1"/>
</dbReference>
<sequence>MKRMLFNATQQEELRVAIVDGQKLIDIDIETAGREQRKSNIYKGVITRIEPSLEACFVSYGEDRHGFLPFKEVARSYFREGVDVRNASIREALREGQEIMVQVEKEERGNKGAALTSFISLAGRYLVLMPNNPRGGGVSRRVEGEERQELRETMDKLDLPQGMSVIARTAGIGRNVEELQWDLNYLMQLWRAIEGAGKSAPGPFLIYQESSLVIRAIRDYFQPDIGEILIDTDEIYEQAHQFMSHVMPDMVHRVKRYSDDVPLFSRFQIEHQIETAYSRTVPLPSGGAIVIDHTEALVSIDVNSARATRGSDIETTAFNTNLEAADEVARQLRLRDLGGLIVIDFIDMEVAKNQREVEQRLKDALHHDRARVQMGKISRFGLMELSRQRLRPSLSEGSHVTCPRCSGTGHIRDTESSALQVLRIIQEEAMKENSATIHVQVPVDVAAFLLNEKRGEVLKIENRHRIAVILIPNKHLETPHYKLERIKHDDPRLEEAAASYTLAESADTDMAFAKRQKEETKPRQEAVVKSITPAAPAPMVDRSEPAKPAAKPAPAATPAPSQLGFFARLRNFFFGIPTPSVPVPAPATPAKPAAAAPERGERNGRGQRARGGRNGKQGGREREEREQVVKGPAQEEAAKTAETEARAPRQPRQPRQPREQREPVEAQATAQRGERTERAERAERGERPERAPRQPRERGERAQVAAEAKAEDLTLAQAAAVPVESAQAAVTAPHGDELEQAVKAVTTTGPNGELFEAEGGEEPRRRRRRGGRNRNRREREQAEGIESAQAGEATLAFTPVADQEAAKVAAQAKAAAEVAPSAKTETGPWPFPTAASVAAAKAAAQRAVAEAAEQAAAQALAAAQAAAPAPVAQEAAAAPAPAAVPATGPWPFPTAASVAAAKAAAEAAREAAAKAAAEAAAAAAAKASAAAAAAEAAAVPAPVEAPAAEPVAAAVAAPAPAPAAATDLNELLSNAGLTLASTDPEKLRAAQEAAAAVQPPVRVGRTRKPAPPPVDEPLIQVDTRQ</sequence>
<keyword evidence="7 15" id="KW-0540">Nuclease</keyword>
<dbReference type="GO" id="GO:0006402">
    <property type="term" value="P:mRNA catabolic process"/>
    <property type="evidence" value="ECO:0007669"/>
    <property type="project" value="UniProtKB-UniRule"/>
</dbReference>
<feature type="binding site" evidence="15">
    <location>
        <position position="301"/>
    </location>
    <ligand>
        <name>Mg(2+)</name>
        <dbReference type="ChEBI" id="CHEBI:18420"/>
        <note>catalytic</note>
    </ligand>
</feature>
<dbReference type="InterPro" id="IPR019307">
    <property type="entry name" value="RNA-bd_AU-1/RNase_E/G"/>
</dbReference>
<dbReference type="GO" id="GO:0009898">
    <property type="term" value="C:cytoplasmic side of plasma membrane"/>
    <property type="evidence" value="ECO:0007669"/>
    <property type="project" value="UniProtKB-UniRule"/>
</dbReference>
<dbReference type="RefSeq" id="WP_135189834.1">
    <property type="nucleotide sequence ID" value="NZ_SPUM01000068.1"/>
</dbReference>
<comment type="catalytic activity">
    <reaction evidence="15">
        <text>Endonucleolytic cleavage of single-stranded RNA in A- and U-rich regions.</text>
        <dbReference type="EC" id="3.1.26.12"/>
    </reaction>
</comment>
<organism evidence="18 19">
    <name type="scientific">Massilia horti</name>
    <dbReference type="NCBI Taxonomy" id="2562153"/>
    <lineage>
        <taxon>Bacteria</taxon>
        <taxon>Pseudomonadati</taxon>
        <taxon>Pseudomonadota</taxon>
        <taxon>Betaproteobacteria</taxon>
        <taxon>Burkholderiales</taxon>
        <taxon>Oxalobacteraceae</taxon>
        <taxon>Telluria group</taxon>
        <taxon>Massilia</taxon>
    </lineage>
</organism>
<dbReference type="InterPro" id="IPR048583">
    <property type="entry name" value="RNase_E_G_thioredoxin-like"/>
</dbReference>
<feature type="region of interest" description="Disordered" evidence="16">
    <location>
        <begin position="515"/>
        <end position="558"/>
    </location>
</feature>
<dbReference type="SUPFAM" id="SSF50249">
    <property type="entry name" value="Nucleic acid-binding proteins"/>
    <property type="match status" value="1"/>
</dbReference>
<evidence type="ECO:0000256" key="9">
    <source>
        <dbReference type="ARBA" id="ARBA00022730"/>
    </source>
</evidence>
<keyword evidence="11 15" id="KW-0378">Hydrolase</keyword>
<keyword evidence="14 15" id="KW-0472">Membrane</keyword>
<dbReference type="GO" id="GO:0000287">
    <property type="term" value="F:magnesium ion binding"/>
    <property type="evidence" value="ECO:0007669"/>
    <property type="project" value="UniProtKB-UniRule"/>
</dbReference>
<feature type="compositionally biased region" description="Low complexity" evidence="16">
    <location>
        <begin position="546"/>
        <end position="558"/>
    </location>
</feature>
<dbReference type="GO" id="GO:0006364">
    <property type="term" value="P:rRNA processing"/>
    <property type="evidence" value="ECO:0007669"/>
    <property type="project" value="UniProtKB-UniRule"/>
</dbReference>
<evidence type="ECO:0000256" key="10">
    <source>
        <dbReference type="ARBA" id="ARBA00022759"/>
    </source>
</evidence>
<evidence type="ECO:0000256" key="6">
    <source>
        <dbReference type="ARBA" id="ARBA00022694"/>
    </source>
</evidence>
<feature type="compositionally biased region" description="Basic and acidic residues" evidence="16">
    <location>
        <begin position="618"/>
        <end position="628"/>
    </location>
</feature>
<comment type="similarity">
    <text evidence="1">Belongs to the RNase E/G family. RNase G subfamily.</text>
</comment>
<evidence type="ECO:0000256" key="5">
    <source>
        <dbReference type="ARBA" id="ARBA00022552"/>
    </source>
</evidence>
<dbReference type="EMBL" id="SPUM01000068">
    <property type="protein sequence ID" value="TFW32050.1"/>
    <property type="molecule type" value="Genomic_DNA"/>
</dbReference>
<feature type="compositionally biased region" description="Basic and acidic residues" evidence="16">
    <location>
        <begin position="515"/>
        <end position="526"/>
    </location>
</feature>
<evidence type="ECO:0000256" key="4">
    <source>
        <dbReference type="ARBA" id="ARBA00022519"/>
    </source>
</evidence>
<dbReference type="PANTHER" id="PTHR30001">
    <property type="entry name" value="RIBONUCLEASE"/>
    <property type="match status" value="1"/>
</dbReference>
<keyword evidence="8 15" id="KW-0479">Metal-binding</keyword>
<evidence type="ECO:0000256" key="16">
    <source>
        <dbReference type="SAM" id="MobiDB-lite"/>
    </source>
</evidence>
<dbReference type="GO" id="GO:0019843">
    <property type="term" value="F:rRNA binding"/>
    <property type="evidence" value="ECO:0007669"/>
    <property type="project" value="UniProtKB-KW"/>
</dbReference>
<name>A0A4Y9T356_9BURK</name>
<keyword evidence="19" id="KW-1185">Reference proteome</keyword>
<keyword evidence="2 15" id="KW-1003">Cell membrane</keyword>
<feature type="region of interest" description="Disordered" evidence="16">
    <location>
        <begin position="983"/>
        <end position="1025"/>
    </location>
</feature>
<evidence type="ECO:0000256" key="12">
    <source>
        <dbReference type="ARBA" id="ARBA00022842"/>
    </source>
</evidence>
<dbReference type="SMART" id="SM00316">
    <property type="entry name" value="S1"/>
    <property type="match status" value="1"/>
</dbReference>